<evidence type="ECO:0000256" key="1">
    <source>
        <dbReference type="ARBA" id="ARBA00004613"/>
    </source>
</evidence>
<evidence type="ECO:0000313" key="6">
    <source>
        <dbReference type="Proteomes" id="UP000709295"/>
    </source>
</evidence>
<keyword evidence="3" id="KW-0964">Secreted</keyword>
<dbReference type="PANTHER" id="PTHR33657:SF8">
    <property type="entry name" value="DOMAIN PROTEIN, PUTATIVE (AFU_ORTHOLOGUE AFUA_5G00600)-RELATED"/>
    <property type="match status" value="1"/>
</dbReference>
<comment type="similarity">
    <text evidence="2">Belongs to the Necrosis inducing protein (NPP1) family.</text>
</comment>
<comment type="caution">
    <text evidence="5">The sequence shown here is derived from an EMBL/GenBank/DDBJ whole genome shotgun (WGS) entry which is preliminary data.</text>
</comment>
<keyword evidence="6" id="KW-1185">Reference proteome</keyword>
<evidence type="ECO:0000256" key="3">
    <source>
        <dbReference type="ARBA" id="ARBA00022525"/>
    </source>
</evidence>
<gene>
    <name evidence="5" type="ORF">JG688_00013001</name>
</gene>
<dbReference type="AlphaFoldDB" id="A0A8J5IMK5"/>
<evidence type="ECO:0000256" key="4">
    <source>
        <dbReference type="ARBA" id="ARBA00023026"/>
    </source>
</evidence>
<evidence type="ECO:0000256" key="2">
    <source>
        <dbReference type="ARBA" id="ARBA00009520"/>
    </source>
</evidence>
<dbReference type="Proteomes" id="UP000709295">
    <property type="component" value="Unassembled WGS sequence"/>
</dbReference>
<proteinExistence type="inferred from homology"/>
<dbReference type="PANTHER" id="PTHR33657">
    <property type="entry name" value="DOMAIN PROTEIN, PUTATIVE (AFU_ORTHOLOGUE AFUA_5G00600)-RELATED"/>
    <property type="match status" value="1"/>
</dbReference>
<protein>
    <submittedName>
        <fullName evidence="5">Uncharacterized protein</fullName>
    </submittedName>
</protein>
<dbReference type="InterPro" id="IPR008701">
    <property type="entry name" value="NPP1"/>
</dbReference>
<sequence>VDTAPQLDPVSVSKKAAVKFKPELLTCASFPAVNAAGETSGGLKGSGGNNDCKVSLLASQVYGRAQWHNDVWTIMYAWYFLKGFWDASPFWRHD</sequence>
<reference evidence="5" key="1">
    <citation type="submission" date="2021-01" db="EMBL/GenBank/DDBJ databases">
        <title>Phytophthora aleatoria, a newly-described species from Pinus radiata is distinct from Phytophthora cactorum isolates based on comparative genomics.</title>
        <authorList>
            <person name="Mcdougal R."/>
            <person name="Panda P."/>
            <person name="Williams N."/>
            <person name="Studholme D.J."/>
        </authorList>
    </citation>
    <scope>NUCLEOTIDE SEQUENCE</scope>
    <source>
        <strain evidence="5">NZFS 4037</strain>
    </source>
</reference>
<name>A0A8J5IMK5_9STRA</name>
<dbReference type="Pfam" id="PF05630">
    <property type="entry name" value="NPP1"/>
    <property type="match status" value="1"/>
</dbReference>
<dbReference type="EMBL" id="JAENGY010001056">
    <property type="protein sequence ID" value="KAG6953060.1"/>
    <property type="molecule type" value="Genomic_DNA"/>
</dbReference>
<evidence type="ECO:0000313" key="5">
    <source>
        <dbReference type="EMBL" id="KAG6953060.1"/>
    </source>
</evidence>
<dbReference type="GO" id="GO:0005576">
    <property type="term" value="C:extracellular region"/>
    <property type="evidence" value="ECO:0007669"/>
    <property type="project" value="UniProtKB-SubCell"/>
</dbReference>
<comment type="subcellular location">
    <subcellularLocation>
        <location evidence="1">Secreted</location>
    </subcellularLocation>
</comment>
<keyword evidence="4" id="KW-0843">Virulence</keyword>
<organism evidence="5 6">
    <name type="scientific">Phytophthora aleatoria</name>
    <dbReference type="NCBI Taxonomy" id="2496075"/>
    <lineage>
        <taxon>Eukaryota</taxon>
        <taxon>Sar</taxon>
        <taxon>Stramenopiles</taxon>
        <taxon>Oomycota</taxon>
        <taxon>Peronosporomycetes</taxon>
        <taxon>Peronosporales</taxon>
        <taxon>Peronosporaceae</taxon>
        <taxon>Phytophthora</taxon>
    </lineage>
</organism>
<feature type="non-terminal residue" evidence="5">
    <location>
        <position position="1"/>
    </location>
</feature>
<accession>A0A8J5IMK5</accession>